<evidence type="ECO:0000256" key="2">
    <source>
        <dbReference type="ARBA" id="ARBA00022630"/>
    </source>
</evidence>
<keyword evidence="8" id="KW-1185">Reference proteome</keyword>
<dbReference type="PANTHER" id="PTHR46056:SF12">
    <property type="entry name" value="LONG-CHAIN-ALCOHOL OXIDASE"/>
    <property type="match status" value="1"/>
</dbReference>
<dbReference type="PANTHER" id="PTHR46056">
    <property type="entry name" value="LONG-CHAIN-ALCOHOL OXIDASE"/>
    <property type="match status" value="1"/>
</dbReference>
<dbReference type="InterPro" id="IPR036188">
    <property type="entry name" value="FAD/NAD-bd_sf"/>
</dbReference>
<dbReference type="RefSeq" id="WP_191838239.1">
    <property type="nucleotide sequence ID" value="NZ_BAAALB010000003.1"/>
</dbReference>
<dbReference type="GO" id="GO:0050660">
    <property type="term" value="F:flavin adenine dinucleotide binding"/>
    <property type="evidence" value="ECO:0007669"/>
    <property type="project" value="InterPro"/>
</dbReference>
<reference evidence="7 8" key="1">
    <citation type="submission" date="2021-01" db="EMBL/GenBank/DDBJ databases">
        <title>Whole genome shotgun sequence of Catellatospora chokoriensis NBRC 107358.</title>
        <authorList>
            <person name="Komaki H."/>
            <person name="Tamura T."/>
        </authorList>
    </citation>
    <scope>NUCLEOTIDE SEQUENCE [LARGE SCALE GENOMIC DNA]</scope>
    <source>
        <strain evidence="7 8">NBRC 107358</strain>
    </source>
</reference>
<name>A0A8J3K5G7_9ACTN</name>
<dbReference type="SUPFAM" id="SSF51905">
    <property type="entry name" value="FAD/NAD(P)-binding domain"/>
    <property type="match status" value="1"/>
</dbReference>
<dbReference type="GO" id="GO:0016614">
    <property type="term" value="F:oxidoreductase activity, acting on CH-OH group of donors"/>
    <property type="evidence" value="ECO:0007669"/>
    <property type="project" value="InterPro"/>
</dbReference>
<feature type="domain" description="Glucose-methanol-choline oxidoreductase C-terminal" evidence="6">
    <location>
        <begin position="440"/>
        <end position="504"/>
    </location>
</feature>
<evidence type="ECO:0000256" key="4">
    <source>
        <dbReference type="ARBA" id="ARBA00023002"/>
    </source>
</evidence>
<dbReference type="Pfam" id="PF05199">
    <property type="entry name" value="GMC_oxred_C"/>
    <property type="match status" value="1"/>
</dbReference>
<evidence type="ECO:0000313" key="8">
    <source>
        <dbReference type="Proteomes" id="UP000619293"/>
    </source>
</evidence>
<dbReference type="EMBL" id="BONG01000011">
    <property type="protein sequence ID" value="GIF88839.1"/>
    <property type="molecule type" value="Genomic_DNA"/>
</dbReference>
<sequence length="531" mass="58006">MESYDVIIIGTGAGGGTLARHLAPSGKRVLLLERGSWLPREPANWSAADVFIDNRYISPDTWYDSGGKPFQPQVHYFVGGATKLYGAALYRLRREDFGELRHHDGISPAWPIGYEQMEPYYTLAEQLYQVHGARGEDPTEPPASADYPFPAVSHEPRIQQLSDDLAKAGYHPFHAPCGIRLNEANMPYSVCVRCTSCDGFPCPLHAKSDAEVFGVRPALEHPNVTLLTSAHVIRLETNPQGTAVTTVVVEHEGHEERYAADIVVVSAGAANSAKLLLRSANDKHPNGLANGSDQVGRNYMFHDSQAVLALSKEPNPTVFQKTLGVNDFYFRGPDFDYPMGNIQMIGKSQADMFRGEKPIATMLAPTWALADVARHAVDFWLSTEDLPLPENRVTLTEDGNVRLTYRQSNPTAADRLYHQLKSMLGHLGMHSGHLFHRWAYMKSEIPVAGVAHQAGTCRFGTDPAASVLDTDCRAHELDNLYVVDTSFFPSIGAVNPALTAMANALRVGDHLLRRLGAATGATTAAGPGGTR</sequence>
<evidence type="ECO:0000313" key="7">
    <source>
        <dbReference type="EMBL" id="GIF88839.1"/>
    </source>
</evidence>
<evidence type="ECO:0000259" key="5">
    <source>
        <dbReference type="Pfam" id="PF00732"/>
    </source>
</evidence>
<dbReference type="AlphaFoldDB" id="A0A8J3K5G7"/>
<evidence type="ECO:0000256" key="1">
    <source>
        <dbReference type="ARBA" id="ARBA00010790"/>
    </source>
</evidence>
<evidence type="ECO:0000259" key="6">
    <source>
        <dbReference type="Pfam" id="PF05199"/>
    </source>
</evidence>
<gene>
    <name evidence="7" type="ORF">Cch02nite_22830</name>
</gene>
<dbReference type="InterPro" id="IPR007867">
    <property type="entry name" value="GMC_OxRtase_C"/>
</dbReference>
<dbReference type="Proteomes" id="UP000619293">
    <property type="component" value="Unassembled WGS sequence"/>
</dbReference>
<comment type="caution">
    <text evidence="7">The sequence shown here is derived from an EMBL/GenBank/DDBJ whole genome shotgun (WGS) entry which is preliminary data.</text>
</comment>
<protein>
    <submittedName>
        <fullName evidence="7">Dehydrogenase</fullName>
    </submittedName>
</protein>
<comment type="similarity">
    <text evidence="1">Belongs to the GMC oxidoreductase family.</text>
</comment>
<dbReference type="InterPro" id="IPR000172">
    <property type="entry name" value="GMC_OxRdtase_N"/>
</dbReference>
<keyword evidence="2" id="KW-0285">Flavoprotein</keyword>
<proteinExistence type="inferred from homology"/>
<keyword evidence="4" id="KW-0560">Oxidoreductase</keyword>
<evidence type="ECO:0000256" key="3">
    <source>
        <dbReference type="ARBA" id="ARBA00022827"/>
    </source>
</evidence>
<accession>A0A8J3K5G7</accession>
<feature type="domain" description="Glucose-methanol-choline oxidoreductase N-terminal" evidence="5">
    <location>
        <begin position="78"/>
        <end position="302"/>
    </location>
</feature>
<keyword evidence="3" id="KW-0274">FAD</keyword>
<organism evidence="7 8">
    <name type="scientific">Catellatospora chokoriensis</name>
    <dbReference type="NCBI Taxonomy" id="310353"/>
    <lineage>
        <taxon>Bacteria</taxon>
        <taxon>Bacillati</taxon>
        <taxon>Actinomycetota</taxon>
        <taxon>Actinomycetes</taxon>
        <taxon>Micromonosporales</taxon>
        <taxon>Micromonosporaceae</taxon>
        <taxon>Catellatospora</taxon>
    </lineage>
</organism>
<dbReference type="Pfam" id="PF00732">
    <property type="entry name" value="GMC_oxred_N"/>
    <property type="match status" value="1"/>
</dbReference>
<dbReference type="Gene3D" id="3.50.50.60">
    <property type="entry name" value="FAD/NAD(P)-binding domain"/>
    <property type="match status" value="2"/>
</dbReference>